<reference evidence="4" key="2">
    <citation type="submission" date="2020-09" db="EMBL/GenBank/DDBJ databases">
        <authorList>
            <person name="Sun Q."/>
            <person name="Zhou Y."/>
        </authorList>
    </citation>
    <scope>NUCLEOTIDE SEQUENCE</scope>
    <source>
        <strain evidence="4">CGMCC 1.15367</strain>
    </source>
</reference>
<name>A0A916ZKW6_9HYPH</name>
<organism evidence="4 5">
    <name type="scientific">Aureimonas endophytica</name>
    <dbReference type="NCBI Taxonomy" id="2027858"/>
    <lineage>
        <taxon>Bacteria</taxon>
        <taxon>Pseudomonadati</taxon>
        <taxon>Pseudomonadota</taxon>
        <taxon>Alphaproteobacteria</taxon>
        <taxon>Hyphomicrobiales</taxon>
        <taxon>Aurantimonadaceae</taxon>
        <taxon>Aureimonas</taxon>
    </lineage>
</organism>
<dbReference type="PROSITE" id="PS51740">
    <property type="entry name" value="SPOVT_ABRB"/>
    <property type="match status" value="1"/>
</dbReference>
<reference evidence="4" key="1">
    <citation type="journal article" date="2014" name="Int. J. Syst. Evol. Microbiol.">
        <title>Complete genome sequence of Corynebacterium casei LMG S-19264T (=DSM 44701T), isolated from a smear-ripened cheese.</title>
        <authorList>
            <consortium name="US DOE Joint Genome Institute (JGI-PGF)"/>
            <person name="Walter F."/>
            <person name="Albersmeier A."/>
            <person name="Kalinowski J."/>
            <person name="Ruckert C."/>
        </authorList>
    </citation>
    <scope>NUCLEOTIDE SEQUENCE</scope>
    <source>
        <strain evidence="4">CGMCC 1.15367</strain>
    </source>
</reference>
<evidence type="ECO:0000313" key="4">
    <source>
        <dbReference type="EMBL" id="GGE02469.1"/>
    </source>
</evidence>
<accession>A0A916ZKW6</accession>
<feature type="region of interest" description="Disordered" evidence="2">
    <location>
        <begin position="68"/>
        <end position="87"/>
    </location>
</feature>
<comment type="caution">
    <text evidence="4">The sequence shown here is derived from an EMBL/GenBank/DDBJ whole genome shotgun (WGS) entry which is preliminary data.</text>
</comment>
<dbReference type="NCBIfam" id="TIGR01439">
    <property type="entry name" value="lp_hng_hel_AbrB"/>
    <property type="match status" value="1"/>
</dbReference>
<dbReference type="Proteomes" id="UP000644699">
    <property type="component" value="Unassembled WGS sequence"/>
</dbReference>
<dbReference type="AlphaFoldDB" id="A0A916ZKW6"/>
<evidence type="ECO:0000313" key="5">
    <source>
        <dbReference type="Proteomes" id="UP000644699"/>
    </source>
</evidence>
<dbReference type="Pfam" id="PF04014">
    <property type="entry name" value="MazE_antitoxin"/>
    <property type="match status" value="1"/>
</dbReference>
<dbReference type="EMBL" id="BMIQ01000003">
    <property type="protein sequence ID" value="GGE02469.1"/>
    <property type="molecule type" value="Genomic_DNA"/>
</dbReference>
<keyword evidence="5" id="KW-1185">Reference proteome</keyword>
<feature type="compositionally biased region" description="Basic and acidic residues" evidence="2">
    <location>
        <begin position="76"/>
        <end position="87"/>
    </location>
</feature>
<evidence type="ECO:0000259" key="3">
    <source>
        <dbReference type="PROSITE" id="PS51740"/>
    </source>
</evidence>
<sequence>MLSATQHVTDVRVGANGRMVLPLSVRKAMGLSGEARVIITVEGDEVRLSPIKHVVSRLQSLYREHASNDAGSEAFLEERREDEGKPA</sequence>
<evidence type="ECO:0000256" key="2">
    <source>
        <dbReference type="SAM" id="MobiDB-lite"/>
    </source>
</evidence>
<dbReference type="Gene3D" id="2.10.260.10">
    <property type="match status" value="1"/>
</dbReference>
<dbReference type="GO" id="GO:0003677">
    <property type="term" value="F:DNA binding"/>
    <property type="evidence" value="ECO:0007669"/>
    <property type="project" value="UniProtKB-UniRule"/>
</dbReference>
<dbReference type="SMART" id="SM00966">
    <property type="entry name" value="SpoVT_AbrB"/>
    <property type="match status" value="1"/>
</dbReference>
<dbReference type="SUPFAM" id="SSF89447">
    <property type="entry name" value="AbrB/MazE/MraZ-like"/>
    <property type="match status" value="1"/>
</dbReference>
<proteinExistence type="predicted"/>
<feature type="domain" description="SpoVT-AbrB" evidence="3">
    <location>
        <begin position="8"/>
        <end position="53"/>
    </location>
</feature>
<evidence type="ECO:0000256" key="1">
    <source>
        <dbReference type="PROSITE-ProRule" id="PRU01076"/>
    </source>
</evidence>
<dbReference type="InterPro" id="IPR037914">
    <property type="entry name" value="SpoVT-AbrB_sf"/>
</dbReference>
<protein>
    <recommendedName>
        <fullName evidence="3">SpoVT-AbrB domain-containing protein</fullName>
    </recommendedName>
</protein>
<gene>
    <name evidence="4" type="ORF">GCM10011390_21670</name>
</gene>
<dbReference type="InterPro" id="IPR007159">
    <property type="entry name" value="SpoVT-AbrB_dom"/>
</dbReference>
<keyword evidence="1" id="KW-0238">DNA-binding</keyword>